<dbReference type="OrthoDB" id="289139at2"/>
<dbReference type="EMBL" id="PUHZ01000014">
    <property type="protein sequence ID" value="PQO45529.1"/>
    <property type="molecule type" value="Genomic_DNA"/>
</dbReference>
<comment type="caution">
    <text evidence="2">The sequence shown here is derived from an EMBL/GenBank/DDBJ whole genome shotgun (WGS) entry which is preliminary data.</text>
</comment>
<feature type="chain" id="PRO_5015664817" evidence="1">
    <location>
        <begin position="30"/>
        <end position="279"/>
    </location>
</feature>
<reference evidence="2 3" key="1">
    <citation type="submission" date="2018-02" db="EMBL/GenBank/DDBJ databases">
        <title>Comparative genomes isolates from brazilian mangrove.</title>
        <authorList>
            <person name="Araujo J.E."/>
            <person name="Taketani R.G."/>
            <person name="Silva M.C.P."/>
            <person name="Loureco M.V."/>
            <person name="Andreote F.D."/>
        </authorList>
    </citation>
    <scope>NUCLEOTIDE SEQUENCE [LARGE SCALE GENOMIC DNA]</scope>
    <source>
        <strain evidence="2 3">Nap-Phe MGV</strain>
    </source>
</reference>
<gene>
    <name evidence="2" type="ORF">C5Y93_13875</name>
</gene>
<dbReference type="Proteomes" id="UP000237819">
    <property type="component" value="Unassembled WGS sequence"/>
</dbReference>
<proteinExistence type="predicted"/>
<sequence>MISPALLKAGIVTLLAIAATVLSPLHAQADDSLRSAEHQKFGDDFWQYLDGRYTDWTKAAALPEGVPTPEAGEVGTVYVNDVAEKSGDEMEYGSIVVVEHVRDDQPYLITALFRARPDVFQKNDDWYEVIYLPSGAVVKTSGDKMKLARKGFAAKLVDGRLWVLRLGSSDLPAMLEADGPEKHVTLPNAGPEGMTIKTDNRETAVEYLIAKPGFVTFFDNGRAWIFREGSEAAAEYAQGTKPEKYVTRIGAGPMRTTLKALDAETIDAFLGNPAEPMEK</sequence>
<name>A0A2S8GM67_9BACT</name>
<evidence type="ECO:0000313" key="2">
    <source>
        <dbReference type="EMBL" id="PQO45529.1"/>
    </source>
</evidence>
<keyword evidence="1" id="KW-0732">Signal</keyword>
<dbReference type="AlphaFoldDB" id="A0A2S8GM67"/>
<accession>A0A2S8GM67</accession>
<evidence type="ECO:0000313" key="3">
    <source>
        <dbReference type="Proteomes" id="UP000237819"/>
    </source>
</evidence>
<organism evidence="2 3">
    <name type="scientific">Blastopirellula marina</name>
    <dbReference type="NCBI Taxonomy" id="124"/>
    <lineage>
        <taxon>Bacteria</taxon>
        <taxon>Pseudomonadati</taxon>
        <taxon>Planctomycetota</taxon>
        <taxon>Planctomycetia</taxon>
        <taxon>Pirellulales</taxon>
        <taxon>Pirellulaceae</taxon>
        <taxon>Blastopirellula</taxon>
    </lineage>
</organism>
<protein>
    <submittedName>
        <fullName evidence="2">Uncharacterized protein</fullName>
    </submittedName>
</protein>
<feature type="signal peptide" evidence="1">
    <location>
        <begin position="1"/>
        <end position="29"/>
    </location>
</feature>
<dbReference type="RefSeq" id="WP_105336020.1">
    <property type="nucleotide sequence ID" value="NZ_PUHZ01000014.1"/>
</dbReference>
<evidence type="ECO:0000256" key="1">
    <source>
        <dbReference type="SAM" id="SignalP"/>
    </source>
</evidence>